<dbReference type="InterPro" id="IPR027417">
    <property type="entry name" value="P-loop_NTPase"/>
</dbReference>
<dbReference type="InterPro" id="IPR015760">
    <property type="entry name" value="TIF_IF2"/>
</dbReference>
<feature type="region of interest" description="Disordered" evidence="6">
    <location>
        <begin position="708"/>
        <end position="748"/>
    </location>
</feature>
<keyword evidence="9" id="KW-1185">Reference proteome</keyword>
<dbReference type="InterPro" id="IPR000795">
    <property type="entry name" value="T_Tr_GTP-bd_dom"/>
</dbReference>
<keyword evidence="5" id="KW-0342">GTP-binding</keyword>
<dbReference type="AlphaFoldDB" id="A0AAV4LXW1"/>
<feature type="compositionally biased region" description="Basic and acidic residues" evidence="6">
    <location>
        <begin position="137"/>
        <end position="148"/>
    </location>
</feature>
<gene>
    <name evidence="8" type="ORF">BcabD6B2_34210</name>
</gene>
<dbReference type="Proteomes" id="UP001497744">
    <property type="component" value="Unassembled WGS sequence"/>
</dbReference>
<comment type="caution">
    <text evidence="8">The sequence shown here is derived from an EMBL/GenBank/DDBJ whole genome shotgun (WGS) entry which is preliminary data.</text>
</comment>
<sequence length="995" mass="108616">MALRKVQELLQRHASHHPNCRIVDLKAHLRRHDPSKESPGHTCISTPHLNADHRPTLPLPKNRGGRLALSSDPKQSFKSALKRLRHAITERGQPGLLAKLSSIQSGHPPDSSLRGKLQPKVGIKPSGELPPENKSSVGEKHNTTPSKVNEELEYRLLQYEGHDSKLLSAVRSLRELVGSKDLNFKADGDTKAHQTPDTNTDSYIGPSYISFLLHRSKNLSGESDCIDSDIIAKAKSHIENGSLSELLNSQDFGGYKASSRTLITDKSLDSDINNLLESIHSRRGSAASDAHRVDNFVNTTGTSIDGPMSTSSFVKSFNSSCHASVLDNLSQFDYSQVTLQGGDNKPSSSSSVTVPQLSCASIASFLNVEEDKVRFNILYVVLHYVQLCELAKELECNPERLTTEEAAFIIDELRLPYRAEFRETTGGVTISRVKQVLVKRPLVVTIMGHVDHGKTTLLDALQRSDIASGEAGRITQKLGAFSIELGRGKLAFVDTPGHAAFGRMRDRGVQCADVVILVVAADDGVMPQTLEAIELIKREKLPYIVAVNKTDIDAGSHVRGMLEKSGLDLTSVPMVYISAKFGRNIDLLTTALFELGDRLNLDVDIAVPGTAYVFETELHPTWGSCLRAIVRSGVISEGDWLVCGDSYGKLRRMFDSNGRPIKRALPSEIVQLSWSHGRLCAGVFVQQCDSQVKANKLASLVKRRSANSRGVTPLSSGRVSSTYEEPGDSLSKENSLLDEKHKTATPSSPVHIPEVAVVVRCGDQGGLEAVTEWIASFNQRQRAHCDVGYLVERGYIDGGIADARALLSAWEPIRVVSGNVGPFNRSDSQFVETGNVVFLGFSTVLPEGVPRPDLVSIHSVIYELFGDIERIFDFYFGATHLVKQEATMHVTQLGSINVKGVGKLQAIGTSVVSGTVRIGNVCMLLREGKVLARDLHIHSMQSARKNATELAKGDSNNCILFRDCPIEVRIGDELVSYTKEPLPPLFGVVSDCILS</sequence>
<dbReference type="InterPro" id="IPR005225">
    <property type="entry name" value="Small_GTP-bd"/>
</dbReference>
<name>A0AAV4LXW1_BABCB</name>
<feature type="region of interest" description="Disordered" evidence="6">
    <location>
        <begin position="33"/>
        <end position="54"/>
    </location>
</feature>
<dbReference type="CDD" id="cd01887">
    <property type="entry name" value="IF2_eIF5B"/>
    <property type="match status" value="1"/>
</dbReference>
<reference evidence="8 9" key="1">
    <citation type="submission" date="2021-06" db="EMBL/GenBank/DDBJ databases">
        <title>Genome sequence of Babesia caballi.</title>
        <authorList>
            <person name="Yamagishi J."/>
            <person name="Kidaka T."/>
            <person name="Ochi A."/>
        </authorList>
    </citation>
    <scope>NUCLEOTIDE SEQUENCE [LARGE SCALE GENOMIC DNA]</scope>
    <source>
        <strain evidence="8">USDA-D6B2</strain>
    </source>
</reference>
<dbReference type="GO" id="GO:0005737">
    <property type="term" value="C:cytoplasm"/>
    <property type="evidence" value="ECO:0007669"/>
    <property type="project" value="TreeGrafter"/>
</dbReference>
<dbReference type="Gene3D" id="3.40.50.300">
    <property type="entry name" value="P-loop containing nucleotide triphosphate hydrolases"/>
    <property type="match status" value="1"/>
</dbReference>
<dbReference type="SUPFAM" id="SSF50447">
    <property type="entry name" value="Translation proteins"/>
    <property type="match status" value="2"/>
</dbReference>
<dbReference type="NCBIfam" id="TIGR00231">
    <property type="entry name" value="small_GTP"/>
    <property type="match status" value="1"/>
</dbReference>
<dbReference type="Gene3D" id="2.40.30.10">
    <property type="entry name" value="Translation factors"/>
    <property type="match status" value="1"/>
</dbReference>
<keyword evidence="3" id="KW-0547">Nucleotide-binding</keyword>
<dbReference type="PANTHER" id="PTHR43381">
    <property type="entry name" value="TRANSLATION INITIATION FACTOR IF-2-RELATED"/>
    <property type="match status" value="1"/>
</dbReference>
<dbReference type="GeneID" id="94195467"/>
<accession>A0AAV4LXW1</accession>
<evidence type="ECO:0000313" key="8">
    <source>
        <dbReference type="EMBL" id="GIX63986.1"/>
    </source>
</evidence>
<comment type="similarity">
    <text evidence="1">Belongs to the TRAFAC class translation factor GTPase superfamily. Classic translation factor GTPase family. IF-2 subfamily.</text>
</comment>
<dbReference type="Pfam" id="PF00009">
    <property type="entry name" value="GTP_EFTU"/>
    <property type="match status" value="1"/>
</dbReference>
<dbReference type="PANTHER" id="PTHR43381:SF5">
    <property type="entry name" value="TR-TYPE G DOMAIN-CONTAINING PROTEIN"/>
    <property type="match status" value="1"/>
</dbReference>
<dbReference type="GO" id="GO:0003924">
    <property type="term" value="F:GTPase activity"/>
    <property type="evidence" value="ECO:0007669"/>
    <property type="project" value="InterPro"/>
</dbReference>
<dbReference type="GO" id="GO:0005525">
    <property type="term" value="F:GTP binding"/>
    <property type="evidence" value="ECO:0007669"/>
    <property type="project" value="UniProtKB-KW"/>
</dbReference>
<dbReference type="EMBL" id="BPLF01000003">
    <property type="protein sequence ID" value="GIX63986.1"/>
    <property type="molecule type" value="Genomic_DNA"/>
</dbReference>
<evidence type="ECO:0000256" key="6">
    <source>
        <dbReference type="SAM" id="MobiDB-lite"/>
    </source>
</evidence>
<dbReference type="RefSeq" id="XP_067716055.1">
    <property type="nucleotide sequence ID" value="XM_067859954.1"/>
</dbReference>
<dbReference type="GO" id="GO:0003743">
    <property type="term" value="F:translation initiation factor activity"/>
    <property type="evidence" value="ECO:0007669"/>
    <property type="project" value="UniProtKB-KW"/>
</dbReference>
<dbReference type="Pfam" id="PF22042">
    <property type="entry name" value="EF-G_D2"/>
    <property type="match status" value="1"/>
</dbReference>
<evidence type="ECO:0000256" key="3">
    <source>
        <dbReference type="ARBA" id="ARBA00022741"/>
    </source>
</evidence>
<dbReference type="InterPro" id="IPR009000">
    <property type="entry name" value="Transl_B-barrel_sf"/>
</dbReference>
<keyword evidence="4" id="KW-0648">Protein biosynthesis</keyword>
<evidence type="ECO:0000256" key="5">
    <source>
        <dbReference type="ARBA" id="ARBA00023134"/>
    </source>
</evidence>
<keyword evidence="2 8" id="KW-0396">Initiation factor</keyword>
<protein>
    <submittedName>
        <fullName evidence="8">Translation initiation factor IF-2, putative</fullName>
    </submittedName>
</protein>
<evidence type="ECO:0000259" key="7">
    <source>
        <dbReference type="PROSITE" id="PS51722"/>
    </source>
</evidence>
<feature type="compositionally biased region" description="Polar residues" evidence="6">
    <location>
        <begin position="708"/>
        <end position="723"/>
    </location>
</feature>
<feature type="domain" description="Tr-type G" evidence="7">
    <location>
        <begin position="439"/>
        <end position="600"/>
    </location>
</feature>
<proteinExistence type="inferred from homology"/>
<dbReference type="InterPro" id="IPR053905">
    <property type="entry name" value="EF-G-like_DII"/>
</dbReference>
<dbReference type="PROSITE" id="PS51722">
    <property type="entry name" value="G_TR_2"/>
    <property type="match status" value="1"/>
</dbReference>
<evidence type="ECO:0000256" key="1">
    <source>
        <dbReference type="ARBA" id="ARBA00007733"/>
    </source>
</evidence>
<evidence type="ECO:0000256" key="2">
    <source>
        <dbReference type="ARBA" id="ARBA00022540"/>
    </source>
</evidence>
<evidence type="ECO:0000256" key="4">
    <source>
        <dbReference type="ARBA" id="ARBA00022917"/>
    </source>
</evidence>
<feature type="region of interest" description="Disordered" evidence="6">
    <location>
        <begin position="100"/>
        <end position="148"/>
    </location>
</feature>
<dbReference type="SUPFAM" id="SSF52540">
    <property type="entry name" value="P-loop containing nucleoside triphosphate hydrolases"/>
    <property type="match status" value="1"/>
</dbReference>
<organism evidence="8 9">
    <name type="scientific">Babesia caballi</name>
    <dbReference type="NCBI Taxonomy" id="5871"/>
    <lineage>
        <taxon>Eukaryota</taxon>
        <taxon>Sar</taxon>
        <taxon>Alveolata</taxon>
        <taxon>Apicomplexa</taxon>
        <taxon>Aconoidasida</taxon>
        <taxon>Piroplasmida</taxon>
        <taxon>Babesiidae</taxon>
        <taxon>Babesia</taxon>
    </lineage>
</organism>
<evidence type="ECO:0000313" key="9">
    <source>
        <dbReference type="Proteomes" id="UP001497744"/>
    </source>
</evidence>